<dbReference type="Pfam" id="PF13681">
    <property type="entry name" value="PilX"/>
    <property type="match status" value="1"/>
</dbReference>
<organism evidence="3 4">
    <name type="scientific">Modicisalibacter zincidurans</name>
    <dbReference type="NCBI Taxonomy" id="1178777"/>
    <lineage>
        <taxon>Bacteria</taxon>
        <taxon>Pseudomonadati</taxon>
        <taxon>Pseudomonadota</taxon>
        <taxon>Gammaproteobacteria</taxon>
        <taxon>Oceanospirillales</taxon>
        <taxon>Halomonadaceae</taxon>
        <taxon>Modicisalibacter</taxon>
    </lineage>
</organism>
<dbReference type="Proteomes" id="UP001500074">
    <property type="component" value="Unassembled WGS sequence"/>
</dbReference>
<gene>
    <name evidence="3" type="ORF">GCM10023342_09080</name>
</gene>
<feature type="domain" description="Type 4 fimbrial biogenesis protein PilX N-terminal" evidence="2">
    <location>
        <begin position="15"/>
        <end position="65"/>
    </location>
</feature>
<evidence type="ECO:0000313" key="4">
    <source>
        <dbReference type="Proteomes" id="UP001500074"/>
    </source>
</evidence>
<evidence type="ECO:0000313" key="3">
    <source>
        <dbReference type="EMBL" id="GAA5172446.1"/>
    </source>
</evidence>
<protein>
    <submittedName>
        <fullName evidence="3">Pilus assembly protein</fullName>
    </submittedName>
</protein>
<name>A0ABP9R7S2_9GAMM</name>
<reference evidence="4" key="1">
    <citation type="journal article" date="2019" name="Int. J. Syst. Evol. Microbiol.">
        <title>The Global Catalogue of Microorganisms (GCM) 10K type strain sequencing project: providing services to taxonomists for standard genome sequencing and annotation.</title>
        <authorList>
            <consortium name="The Broad Institute Genomics Platform"/>
            <consortium name="The Broad Institute Genome Sequencing Center for Infectious Disease"/>
            <person name="Wu L."/>
            <person name="Ma J."/>
        </authorList>
    </citation>
    <scope>NUCLEOTIDE SEQUENCE [LARGE SCALE GENOMIC DNA]</scope>
    <source>
        <strain evidence="4">JCM 18472</strain>
    </source>
</reference>
<dbReference type="Pfam" id="PF14341">
    <property type="entry name" value="PilX_N"/>
    <property type="match status" value="1"/>
</dbReference>
<evidence type="ECO:0000259" key="2">
    <source>
        <dbReference type="Pfam" id="PF14341"/>
    </source>
</evidence>
<dbReference type="RefSeq" id="WP_201448159.1">
    <property type="nucleotide sequence ID" value="NZ_BAABKI010000010.1"/>
</dbReference>
<comment type="caution">
    <text evidence="3">The sequence shown here is derived from an EMBL/GenBank/DDBJ whole genome shotgun (WGS) entry which is preliminary data.</text>
</comment>
<keyword evidence="4" id="KW-1185">Reference proteome</keyword>
<dbReference type="EMBL" id="BAABKI010000010">
    <property type="protein sequence ID" value="GAA5172446.1"/>
    <property type="molecule type" value="Genomic_DNA"/>
</dbReference>
<evidence type="ECO:0000259" key="1">
    <source>
        <dbReference type="Pfam" id="PF13681"/>
    </source>
</evidence>
<accession>A0ABP9R7S2</accession>
<feature type="domain" description="PilX/PilW C-terminal" evidence="1">
    <location>
        <begin position="71"/>
        <end position="147"/>
    </location>
</feature>
<dbReference type="InterPro" id="IPR025205">
    <property type="entry name" value="PilX/PilW_C"/>
</dbReference>
<sequence>MTASLYDLPTRRSQQGVVLVVSLIFLLLLSLLGLASIQSATLQERMAGNQRDHDMAFQAAEAALRWAESQAKKGNAINDTAWSEKKEMDTYNLGDIRLNRNPQYYIWSGGQAVEGDDNINGKPLYQITAIGYGGSPNSRVVLQSWYVPD</sequence>
<dbReference type="InterPro" id="IPR025746">
    <property type="entry name" value="PilX_N_dom"/>
</dbReference>
<proteinExistence type="predicted"/>